<organism evidence="1 2">
    <name type="scientific">Pseudomonas azerbaijanorientalis</name>
    <dbReference type="NCBI Taxonomy" id="2842350"/>
    <lineage>
        <taxon>Bacteria</taxon>
        <taxon>Pseudomonadati</taxon>
        <taxon>Pseudomonadota</taxon>
        <taxon>Gammaproteobacteria</taxon>
        <taxon>Pseudomonadales</taxon>
        <taxon>Pseudomonadaceae</taxon>
        <taxon>Pseudomonas</taxon>
    </lineage>
</organism>
<comment type="caution">
    <text evidence="1">The sequence shown here is derived from an EMBL/GenBank/DDBJ whole genome shotgun (WGS) entry which is preliminary data.</text>
</comment>
<dbReference type="Proteomes" id="UP001628646">
    <property type="component" value="Unassembled WGS sequence"/>
</dbReference>
<accession>A0ABW8WD47</accession>
<evidence type="ECO:0000313" key="2">
    <source>
        <dbReference type="Proteomes" id="UP001628646"/>
    </source>
</evidence>
<evidence type="ECO:0000313" key="1">
    <source>
        <dbReference type="EMBL" id="MFL9002855.1"/>
    </source>
</evidence>
<dbReference type="Gene3D" id="2.40.33.20">
    <property type="entry name" value="PK beta-barrel domain-like"/>
    <property type="match status" value="1"/>
</dbReference>
<proteinExistence type="predicted"/>
<dbReference type="EMBL" id="JBJNUY010000063">
    <property type="protein sequence ID" value="MFL9002855.1"/>
    <property type="molecule type" value="Genomic_DNA"/>
</dbReference>
<feature type="non-terminal residue" evidence="1">
    <location>
        <position position="43"/>
    </location>
</feature>
<gene>
    <name evidence="1" type="ORF">ACJ8NA_30010</name>
</gene>
<name>A0ABW8WD47_9PSED</name>
<protein>
    <submittedName>
        <fullName evidence="1">MOSC domain-containing protein</fullName>
    </submittedName>
</protein>
<reference evidence="1 2" key="1">
    <citation type="submission" date="2024-12" db="EMBL/GenBank/DDBJ databases">
        <title>Pseudomonas species isolated from Lotus nodules promote plant growth.</title>
        <authorList>
            <person name="Yu Y.-H."/>
            <person name="Kurtenbach J."/>
            <person name="Crosbie D."/>
            <person name="Brachmann A."/>
            <person name="Marin M."/>
        </authorList>
    </citation>
    <scope>NUCLEOTIDE SEQUENCE [LARGE SCALE GENOMIC DNA]</scope>
    <source>
        <strain evidence="1 2">PLb11B</strain>
    </source>
</reference>
<keyword evidence="2" id="KW-1185">Reference proteome</keyword>
<sequence length="43" mass="4546">MQQVIAVSLCATHAFSKQVRPAIRLLKGLGVEGGAHHGVTVKH</sequence>